<keyword evidence="2" id="KW-1185">Reference proteome</keyword>
<dbReference type="InterPro" id="IPR027600">
    <property type="entry name" value="HprK-rel_A"/>
</dbReference>
<gene>
    <name evidence="1" type="ORF">ACFFJP_09115</name>
</gene>
<dbReference type="RefSeq" id="WP_377242652.1">
    <property type="nucleotide sequence ID" value="NZ_JBHLXP010000001.1"/>
</dbReference>
<dbReference type="GO" id="GO:0016301">
    <property type="term" value="F:kinase activity"/>
    <property type="evidence" value="ECO:0007669"/>
    <property type="project" value="UniProtKB-KW"/>
</dbReference>
<organism evidence="1 2">
    <name type="scientific">Rheinheimera tilapiae</name>
    <dbReference type="NCBI Taxonomy" id="875043"/>
    <lineage>
        <taxon>Bacteria</taxon>
        <taxon>Pseudomonadati</taxon>
        <taxon>Pseudomonadota</taxon>
        <taxon>Gammaproteobacteria</taxon>
        <taxon>Chromatiales</taxon>
        <taxon>Chromatiaceae</taxon>
        <taxon>Rheinheimera</taxon>
    </lineage>
</organism>
<reference evidence="1 2" key="1">
    <citation type="submission" date="2024-09" db="EMBL/GenBank/DDBJ databases">
        <authorList>
            <person name="Sun Q."/>
            <person name="Mori K."/>
        </authorList>
    </citation>
    <scope>NUCLEOTIDE SEQUENCE [LARGE SCALE GENOMIC DNA]</scope>
    <source>
        <strain evidence="1 2">KCTC 23315</strain>
    </source>
</reference>
<dbReference type="SUPFAM" id="SSF53795">
    <property type="entry name" value="PEP carboxykinase-like"/>
    <property type="match status" value="1"/>
</dbReference>
<sequence length="287" mass="32156">MTTSFALDLAPFKFLIQTSSRTLYSQLSELYAPDVLKSVSSDCIYDFGVNYKRRFWQPGGSLAFKLGNQHFRYAEPFQAVPMFEWGLNWCVATYQSRYLCIHAAVLEKNGLAVILPAPPGSGKSTLCAMMMLQGWRLLSDEHCMLDPETGQILPCVRPLSLKNNSLAVINRLFPGVNLYQRTEGTHKGTMAYLQPTPVSWTQRHTSATPRLVIFPKYNAKAEGLSGYALSQSSLFMQLALNSFNYSVMGESGFHALYKMSVAAEGFYFEYSDGQLAIDQIEALLNEE</sequence>
<proteinExistence type="predicted"/>
<keyword evidence="1" id="KW-0808">Transferase</keyword>
<protein>
    <submittedName>
        <fullName evidence="1">HprK-related kinase A</fullName>
    </submittedName>
</protein>
<dbReference type="InterPro" id="IPR027417">
    <property type="entry name" value="P-loop_NTPase"/>
</dbReference>
<comment type="caution">
    <text evidence="1">The sequence shown here is derived from an EMBL/GenBank/DDBJ whole genome shotgun (WGS) entry which is preliminary data.</text>
</comment>
<dbReference type="Gene3D" id="3.40.50.300">
    <property type="entry name" value="P-loop containing nucleotide triphosphate hydrolases"/>
    <property type="match status" value="1"/>
</dbReference>
<dbReference type="EMBL" id="JBHLXP010000001">
    <property type="protein sequence ID" value="MFC0048448.1"/>
    <property type="molecule type" value="Genomic_DNA"/>
</dbReference>
<accession>A0ABV6BEH5</accession>
<evidence type="ECO:0000313" key="2">
    <source>
        <dbReference type="Proteomes" id="UP001589813"/>
    </source>
</evidence>
<keyword evidence="1" id="KW-0418">Kinase</keyword>
<name>A0ABV6BEH5_9GAMM</name>
<dbReference type="NCBIfam" id="TIGR04352">
    <property type="entry name" value="HprK_rel_A"/>
    <property type="match status" value="1"/>
</dbReference>
<dbReference type="Proteomes" id="UP001589813">
    <property type="component" value="Unassembled WGS sequence"/>
</dbReference>
<evidence type="ECO:0000313" key="1">
    <source>
        <dbReference type="EMBL" id="MFC0048448.1"/>
    </source>
</evidence>